<dbReference type="Proteomes" id="UP000678393">
    <property type="component" value="Unassembled WGS sequence"/>
</dbReference>
<evidence type="ECO:0000313" key="4">
    <source>
        <dbReference type="Proteomes" id="UP000678393"/>
    </source>
</evidence>
<keyword evidence="2" id="KW-0472">Membrane</keyword>
<reference evidence="3" key="1">
    <citation type="submission" date="2021-04" db="EMBL/GenBank/DDBJ databases">
        <authorList>
            <consortium name="Molecular Ecology Group"/>
        </authorList>
    </citation>
    <scope>NUCLEOTIDE SEQUENCE</scope>
</reference>
<evidence type="ECO:0000256" key="2">
    <source>
        <dbReference type="SAM" id="Phobius"/>
    </source>
</evidence>
<evidence type="ECO:0000313" key="3">
    <source>
        <dbReference type="EMBL" id="CAG5118244.1"/>
    </source>
</evidence>
<keyword evidence="2" id="KW-0812">Transmembrane</keyword>
<name>A0A8S3YMP1_9EUPU</name>
<accession>A0A8S3YMP1</accession>
<organism evidence="3 4">
    <name type="scientific">Candidula unifasciata</name>
    <dbReference type="NCBI Taxonomy" id="100452"/>
    <lineage>
        <taxon>Eukaryota</taxon>
        <taxon>Metazoa</taxon>
        <taxon>Spiralia</taxon>
        <taxon>Lophotrochozoa</taxon>
        <taxon>Mollusca</taxon>
        <taxon>Gastropoda</taxon>
        <taxon>Heterobranchia</taxon>
        <taxon>Euthyneura</taxon>
        <taxon>Panpulmonata</taxon>
        <taxon>Eupulmonata</taxon>
        <taxon>Stylommatophora</taxon>
        <taxon>Helicina</taxon>
        <taxon>Helicoidea</taxon>
        <taxon>Geomitridae</taxon>
        <taxon>Candidula</taxon>
    </lineage>
</organism>
<protein>
    <submittedName>
        <fullName evidence="3">Uncharacterized protein</fullName>
    </submittedName>
</protein>
<dbReference type="OrthoDB" id="6154427at2759"/>
<feature type="region of interest" description="Disordered" evidence="1">
    <location>
        <begin position="55"/>
        <end position="75"/>
    </location>
</feature>
<keyword evidence="4" id="KW-1185">Reference proteome</keyword>
<gene>
    <name evidence="3" type="ORF">CUNI_LOCUS3802</name>
</gene>
<proteinExistence type="predicted"/>
<comment type="caution">
    <text evidence="3">The sequence shown here is derived from an EMBL/GenBank/DDBJ whole genome shotgun (WGS) entry which is preliminary data.</text>
</comment>
<evidence type="ECO:0000256" key="1">
    <source>
        <dbReference type="SAM" id="MobiDB-lite"/>
    </source>
</evidence>
<sequence>MTQYTPAHYCLIGLSVLVIVSFFVGLVYLIVREHFKRTEARKQQWKNMLQRRRKAISGQPRSSNMEVFQKNVTEE</sequence>
<dbReference type="AlphaFoldDB" id="A0A8S3YMP1"/>
<keyword evidence="2" id="KW-1133">Transmembrane helix</keyword>
<feature type="transmembrane region" description="Helical" evidence="2">
    <location>
        <begin position="6"/>
        <end position="31"/>
    </location>
</feature>
<dbReference type="EMBL" id="CAJHNH020000520">
    <property type="protein sequence ID" value="CAG5118244.1"/>
    <property type="molecule type" value="Genomic_DNA"/>
</dbReference>